<dbReference type="AlphaFoldDB" id="A0A7G3UEE7"/>
<gene>
    <name evidence="3" type="ORF">STSU_009415</name>
</gene>
<keyword evidence="1" id="KW-0812">Transmembrane</keyword>
<organism evidence="3 4">
    <name type="scientific">Streptomyces tsukubensis (strain DSM 42081 / NBRC 108919 / NRRL 18488 / 9993)</name>
    <dbReference type="NCBI Taxonomy" id="1114943"/>
    <lineage>
        <taxon>Bacteria</taxon>
        <taxon>Bacillati</taxon>
        <taxon>Actinomycetota</taxon>
        <taxon>Actinomycetes</taxon>
        <taxon>Kitasatosporales</taxon>
        <taxon>Streptomycetaceae</taxon>
        <taxon>Streptomyces</taxon>
    </lineage>
</organism>
<evidence type="ECO:0000313" key="3">
    <source>
        <dbReference type="EMBL" id="QKM67352.1"/>
    </source>
</evidence>
<feature type="domain" description="DUF4365" evidence="2">
    <location>
        <begin position="11"/>
        <end position="135"/>
    </location>
</feature>
<accession>A0A7G3UEE7</accession>
<proteinExistence type="predicted"/>
<dbReference type="RefSeq" id="WP_078902119.1">
    <property type="nucleotide sequence ID" value="NZ_CP029159.1"/>
</dbReference>
<reference evidence="3 4" key="1">
    <citation type="journal article" date="2012" name="J. Bacteriol.">
        <title>Draft genome of Streptomyces tsukubaensis NRRL 18488, the producer of the clinically important immunosuppressant tacrolimus (FK506).</title>
        <authorList>
            <person name="Barreiro C."/>
            <person name="Prieto C."/>
            <person name="Sola-Landa A."/>
            <person name="Solera E."/>
            <person name="Martinez-Castro M."/>
            <person name="Perez-Redondo R."/>
            <person name="Garcia-Estrada C."/>
            <person name="Aparicio J.F."/>
            <person name="Fernandez-Martinez L.T."/>
            <person name="Santos-Aberturas J."/>
            <person name="Salehi-Najafabadi Z."/>
            <person name="Rodriguez-Garcia A."/>
            <person name="Tauch A."/>
            <person name="Martin J.F."/>
        </authorList>
    </citation>
    <scope>NUCLEOTIDE SEQUENCE [LARGE SCALE GENOMIC DNA]</scope>
    <source>
        <strain evidence="4">DSM 42081 / NBRC 108919 / NRRL 18488 / 9993</strain>
    </source>
</reference>
<dbReference type="Pfam" id="PF14280">
    <property type="entry name" value="DUF4365"/>
    <property type="match status" value="1"/>
</dbReference>
<feature type="transmembrane region" description="Helical" evidence="1">
    <location>
        <begin position="295"/>
        <end position="316"/>
    </location>
</feature>
<evidence type="ECO:0000256" key="1">
    <source>
        <dbReference type="SAM" id="Phobius"/>
    </source>
</evidence>
<name>A0A7G3UEE7_STRT9</name>
<dbReference type="Proteomes" id="UP000005940">
    <property type="component" value="Chromosome"/>
</dbReference>
<sequence>MARVRQNRIIERAGVNAVRTLLEAHGHIVQEIEGGNDHGEDLHVLLTRSGRRTGHVLAIQVKAGNKYKRAKDYTLPIDDHHEDWKESRIPVVGIVYDVTTKALVWVNLTEELNKTTNPVKRIIIPPTSRLNSDTILDFAAQIEGYIDSTGMKLRDFTLEEAFAAISRALDGLDPNKAPNPLFEGWAEILLRHELPAKRIARLSFQVSPLLLLAFLLVFEWPHQVRFVRNYTELNPVLTVGGLYIFISWLALTIFFELRAKRRPKETGNWLITTCTLYLWVPVIDDGSAPEWMGDSLIVSSVLISHFGLLTLLTFYVKQEMERKKHRLPK</sequence>
<keyword evidence="1" id="KW-0472">Membrane</keyword>
<keyword evidence="4" id="KW-1185">Reference proteome</keyword>
<feature type="transmembrane region" description="Helical" evidence="1">
    <location>
        <begin position="267"/>
        <end position="283"/>
    </location>
</feature>
<evidence type="ECO:0000259" key="2">
    <source>
        <dbReference type="Pfam" id="PF14280"/>
    </source>
</evidence>
<feature type="transmembrane region" description="Helical" evidence="1">
    <location>
        <begin position="199"/>
        <end position="217"/>
    </location>
</feature>
<keyword evidence="1" id="KW-1133">Transmembrane helix</keyword>
<evidence type="ECO:0000313" key="4">
    <source>
        <dbReference type="Proteomes" id="UP000005940"/>
    </source>
</evidence>
<protein>
    <submittedName>
        <fullName evidence="3">DUF4365 domain-containing protein</fullName>
    </submittedName>
</protein>
<dbReference type="EMBL" id="CP029159">
    <property type="protein sequence ID" value="QKM67352.1"/>
    <property type="molecule type" value="Genomic_DNA"/>
</dbReference>
<dbReference type="InterPro" id="IPR025375">
    <property type="entry name" value="DUF4365"/>
</dbReference>
<feature type="transmembrane region" description="Helical" evidence="1">
    <location>
        <begin position="237"/>
        <end position="255"/>
    </location>
</feature>